<accession>A0A084IQ72</accession>
<dbReference type="Pfam" id="PF01751">
    <property type="entry name" value="Toprim"/>
    <property type="match status" value="1"/>
</dbReference>
<dbReference type="EMBL" id="APNK01000002">
    <property type="protein sequence ID" value="KEZ78856.1"/>
    <property type="molecule type" value="Genomic_DNA"/>
</dbReference>
<organism evidence="12 13">
    <name type="scientific">Salinisphaera hydrothermalis (strain C41B8)</name>
    <dbReference type="NCBI Taxonomy" id="1304275"/>
    <lineage>
        <taxon>Bacteria</taxon>
        <taxon>Pseudomonadati</taxon>
        <taxon>Pseudomonadota</taxon>
        <taxon>Gammaproteobacteria</taxon>
        <taxon>Salinisphaerales</taxon>
        <taxon>Salinisphaeraceae</taxon>
        <taxon>Salinisphaera</taxon>
    </lineage>
</organism>
<dbReference type="AlphaFoldDB" id="A0A084IQ72"/>
<dbReference type="PANTHER" id="PTHR45866">
    <property type="entry name" value="DNA GYRASE/TOPOISOMERASE SUBUNIT B"/>
    <property type="match status" value="1"/>
</dbReference>
<evidence type="ECO:0000259" key="11">
    <source>
        <dbReference type="PROSITE" id="PS50880"/>
    </source>
</evidence>
<evidence type="ECO:0000256" key="4">
    <source>
        <dbReference type="ARBA" id="ARBA00022741"/>
    </source>
</evidence>
<dbReference type="Gene3D" id="3.30.230.10">
    <property type="match status" value="1"/>
</dbReference>
<dbReference type="GO" id="GO:0007059">
    <property type="term" value="P:chromosome segregation"/>
    <property type="evidence" value="ECO:0007669"/>
    <property type="project" value="UniProtKB-UniRule"/>
</dbReference>
<dbReference type="InterPro" id="IPR003594">
    <property type="entry name" value="HATPase_dom"/>
</dbReference>
<evidence type="ECO:0000313" key="13">
    <source>
        <dbReference type="Proteomes" id="UP000028302"/>
    </source>
</evidence>
<dbReference type="Pfam" id="PF00986">
    <property type="entry name" value="DNA_gyraseB_C"/>
    <property type="match status" value="1"/>
</dbReference>
<feature type="site" description="Interaction with DNA" evidence="10">
    <location>
        <position position="622"/>
    </location>
</feature>
<dbReference type="GO" id="GO:0005524">
    <property type="term" value="F:ATP binding"/>
    <property type="evidence" value="ECO:0007669"/>
    <property type="project" value="UniProtKB-UniRule"/>
</dbReference>
<dbReference type="PROSITE" id="PS50880">
    <property type="entry name" value="TOPRIM"/>
    <property type="match status" value="1"/>
</dbReference>
<dbReference type="GO" id="GO:0006265">
    <property type="term" value="P:DNA topological change"/>
    <property type="evidence" value="ECO:0007669"/>
    <property type="project" value="UniProtKB-UniRule"/>
</dbReference>
<dbReference type="CDD" id="cd00822">
    <property type="entry name" value="TopoII_Trans_DNA_gyrase"/>
    <property type="match status" value="1"/>
</dbReference>
<dbReference type="Proteomes" id="UP000028302">
    <property type="component" value="Unassembled WGS sequence"/>
</dbReference>
<evidence type="ECO:0000256" key="6">
    <source>
        <dbReference type="ARBA" id="ARBA00022842"/>
    </source>
</evidence>
<dbReference type="PANTHER" id="PTHR45866:SF4">
    <property type="entry name" value="DNA TOPOISOMERASE 4 SUBUNIT B"/>
    <property type="match status" value="1"/>
</dbReference>
<dbReference type="InterPro" id="IPR013759">
    <property type="entry name" value="Topo_IIA_B_C"/>
</dbReference>
<feature type="binding site" evidence="10">
    <location>
        <position position="69"/>
    </location>
    <ligand>
        <name>ATP</name>
        <dbReference type="ChEBI" id="CHEBI:30616"/>
    </ligand>
</feature>
<keyword evidence="9 10" id="KW-0413">Isomerase</keyword>
<dbReference type="InterPro" id="IPR014721">
    <property type="entry name" value="Ribsml_uS5_D2-typ_fold_subgr"/>
</dbReference>
<keyword evidence="5 10" id="KW-0067">ATP-binding</keyword>
<keyword evidence="6" id="KW-0460">Magnesium</keyword>
<dbReference type="Pfam" id="PF00204">
    <property type="entry name" value="DNA_gyraseB"/>
    <property type="match status" value="1"/>
</dbReference>
<dbReference type="InterPro" id="IPR036890">
    <property type="entry name" value="HATPase_C_sf"/>
</dbReference>
<comment type="catalytic activity">
    <reaction evidence="1 10">
        <text>ATP-dependent breakage, passage and rejoining of double-stranded DNA.</text>
        <dbReference type="EC" id="5.6.2.2"/>
    </reaction>
</comment>
<keyword evidence="13" id="KW-1185">Reference proteome</keyword>
<evidence type="ECO:0000256" key="5">
    <source>
        <dbReference type="ARBA" id="ARBA00022840"/>
    </source>
</evidence>
<dbReference type="HAMAP" id="MF_00938">
    <property type="entry name" value="ParE_type1"/>
    <property type="match status" value="1"/>
</dbReference>
<evidence type="ECO:0000313" key="12">
    <source>
        <dbReference type="EMBL" id="KEZ78856.1"/>
    </source>
</evidence>
<dbReference type="InterPro" id="IPR013760">
    <property type="entry name" value="Topo_IIA-like_dom_sf"/>
</dbReference>
<dbReference type="FunFam" id="3.40.50.670:FF:000003">
    <property type="entry name" value="DNA topoisomerase 4 subunit B"/>
    <property type="match status" value="1"/>
</dbReference>
<dbReference type="SUPFAM" id="SSF55874">
    <property type="entry name" value="ATPase domain of HSP90 chaperone/DNA topoisomerase II/histidine kinase"/>
    <property type="match status" value="1"/>
</dbReference>
<feature type="binding site" evidence="10">
    <location>
        <position position="5"/>
    </location>
    <ligand>
        <name>ATP</name>
        <dbReference type="ChEBI" id="CHEBI:30616"/>
    </ligand>
</feature>
<evidence type="ECO:0000256" key="8">
    <source>
        <dbReference type="ARBA" id="ARBA00023125"/>
    </source>
</evidence>
<evidence type="ECO:0000256" key="7">
    <source>
        <dbReference type="ARBA" id="ARBA00023029"/>
    </source>
</evidence>
<dbReference type="Gene3D" id="3.30.565.10">
    <property type="entry name" value="Histidine kinase-like ATPase, C-terminal domain"/>
    <property type="match status" value="1"/>
</dbReference>
<evidence type="ECO:0000256" key="1">
    <source>
        <dbReference type="ARBA" id="ARBA00000185"/>
    </source>
</evidence>
<comment type="subunit">
    <text evidence="10">Heterotetramer composed of ParC and ParE.</text>
</comment>
<feature type="site" description="Interaction with DNA" evidence="10">
    <location>
        <position position="449"/>
    </location>
</feature>
<keyword evidence="7 10" id="KW-0799">Topoisomerase</keyword>
<dbReference type="SMART" id="SM00387">
    <property type="entry name" value="HATPase_c"/>
    <property type="match status" value="1"/>
</dbReference>
<dbReference type="Gene3D" id="3.40.50.670">
    <property type="match status" value="1"/>
</dbReference>
<dbReference type="STRING" id="1304275.C41B8_01962"/>
<evidence type="ECO:0000256" key="2">
    <source>
        <dbReference type="ARBA" id="ARBA00001946"/>
    </source>
</evidence>
<dbReference type="SUPFAM" id="SSF54211">
    <property type="entry name" value="Ribosomal protein S5 domain 2-like"/>
    <property type="match status" value="1"/>
</dbReference>
<dbReference type="GO" id="GO:0005694">
    <property type="term" value="C:chromosome"/>
    <property type="evidence" value="ECO:0007669"/>
    <property type="project" value="InterPro"/>
</dbReference>
<dbReference type="EC" id="5.6.2.2" evidence="10"/>
<sequence length="636" mass="69740">MASQYDAADIEVLTGLDPVRKRPGMYTDTARPNHLAQEVIDNSVDEALAGHAKAIDVTLHADGSLSVVDDGRGMPVDTHSQHGVSGVELILTRLHAGGKFSNKQYQFSGGLHGVGVSVVNALSTELVVQVWRGGKHYEMRFAGGEKTQHLTEIGSCAKSKTGTMLRFSPDDQYFDSPRFATGRLKHLLRAKAVLCPNLKVRFVDEAAEEDIVWQYADGLADYMADALEGVETIISPAFTGGENEGSQAVDWALTWVAPDQPGVDAVAESYVNLIPTAAGGTHVNGLRSGLTEAVREFCEFRNLLPRGVKIAPEDVWSGCTYVLSVKMNEPQFSGQTKERLSSRDISSFVSGAVKDAFSLWLNRHAETGEMLAQQIIGNAQARARSAKKVKRKKVTQGPALPGKLTDCVTDDPARSELFLVEGDSAGGSAKQARDRNFQAVMPLRGKILNAWEVESADIMASNEIHDISVALGLDPGSDNLERLRYHKVCILADADSDGMHIATLLCALFVRHFRPLVARGHVFVAMPPLFRIDAGKEVFYALDRDERDAIIKRLENEKKKRKISVTRFKGLGEMSALQLRETTMAPDTRRLVQLGIERTDDATKSVDELLDMLLAKKRAADRREWLEARGHEAEVD</sequence>
<dbReference type="InterPro" id="IPR006171">
    <property type="entry name" value="TOPRIM_dom"/>
</dbReference>
<feature type="site" description="Interaction with DNA" evidence="10">
    <location>
        <position position="500"/>
    </location>
</feature>
<name>A0A084IQ72_SALHC</name>
<feature type="binding site" evidence="10">
    <location>
        <position position="337"/>
    </location>
    <ligand>
        <name>ATP</name>
        <dbReference type="ChEBI" id="CHEBI:30616"/>
    </ligand>
</feature>
<dbReference type="FunFam" id="3.30.565.10:FF:000002">
    <property type="entry name" value="DNA gyrase subunit B"/>
    <property type="match status" value="1"/>
</dbReference>
<dbReference type="eggNOG" id="COG0187">
    <property type="taxonomic scope" value="Bacteria"/>
</dbReference>
<dbReference type="GO" id="GO:0003677">
    <property type="term" value="F:DNA binding"/>
    <property type="evidence" value="ECO:0007669"/>
    <property type="project" value="UniProtKB-UniRule"/>
</dbReference>
<comment type="caution">
    <text evidence="12">The sequence shown here is derived from an EMBL/GenBank/DDBJ whole genome shotgun (WGS) entry which is preliminary data.</text>
</comment>
<dbReference type="InterPro" id="IPR005737">
    <property type="entry name" value="TopoIV_B_Gneg"/>
</dbReference>
<dbReference type="Pfam" id="PF02518">
    <property type="entry name" value="HATPase_c"/>
    <property type="match status" value="1"/>
</dbReference>
<dbReference type="SMART" id="SM00433">
    <property type="entry name" value="TOP2c"/>
    <property type="match status" value="1"/>
</dbReference>
<proteinExistence type="inferred from homology"/>
<comment type="cofactor">
    <cofactor evidence="2">
        <name>Mg(2+)</name>
        <dbReference type="ChEBI" id="CHEBI:18420"/>
    </cofactor>
</comment>
<dbReference type="OrthoDB" id="9802808at2"/>
<dbReference type="InterPro" id="IPR001241">
    <property type="entry name" value="Topo_IIA"/>
</dbReference>
<dbReference type="PATRIC" id="fig|1304275.5.peg.397"/>
<feature type="binding site" evidence="10">
    <location>
        <position position="42"/>
    </location>
    <ligand>
        <name>ATP</name>
        <dbReference type="ChEBI" id="CHEBI:30616"/>
    </ligand>
</feature>
<evidence type="ECO:0000256" key="9">
    <source>
        <dbReference type="ARBA" id="ARBA00023235"/>
    </source>
</evidence>
<keyword evidence="4 10" id="KW-0547">Nucleotide-binding</keyword>
<feature type="domain" description="Toprim" evidence="11">
    <location>
        <begin position="415"/>
        <end position="528"/>
    </location>
</feature>
<dbReference type="PROSITE" id="PS00177">
    <property type="entry name" value="TOPOISOMERASE_II"/>
    <property type="match status" value="1"/>
</dbReference>
<gene>
    <name evidence="10" type="primary">parE</name>
    <name evidence="12" type="ORF">C41B8_01962</name>
</gene>
<dbReference type="NCBIfam" id="TIGR01055">
    <property type="entry name" value="parE_Gneg"/>
    <property type="match status" value="1"/>
</dbReference>
<feature type="binding site" evidence="10">
    <location>
        <begin position="110"/>
        <end position="116"/>
    </location>
    <ligand>
        <name>ATP</name>
        <dbReference type="ChEBI" id="CHEBI:30616"/>
    </ligand>
</feature>
<keyword evidence="8 10" id="KW-0238">DNA-binding</keyword>
<dbReference type="InterPro" id="IPR013506">
    <property type="entry name" value="Topo_IIA_bsu_dom2"/>
</dbReference>
<evidence type="ECO:0000256" key="3">
    <source>
        <dbReference type="ARBA" id="ARBA00022723"/>
    </source>
</evidence>
<comment type="similarity">
    <text evidence="10">Belongs to the type II topoisomerase family. ParE type 1 subfamily.</text>
</comment>
<dbReference type="InterPro" id="IPR018522">
    <property type="entry name" value="TopoIIA_CS"/>
</dbReference>
<dbReference type="RefSeq" id="WP_037333322.1">
    <property type="nucleotide sequence ID" value="NZ_APNK01000002.1"/>
</dbReference>
<evidence type="ECO:0000256" key="10">
    <source>
        <dbReference type="HAMAP-Rule" id="MF_00938"/>
    </source>
</evidence>
<dbReference type="InterPro" id="IPR020568">
    <property type="entry name" value="Ribosomal_Su5_D2-typ_SF"/>
</dbReference>
<reference evidence="12 13" key="1">
    <citation type="submission" date="2013-03" db="EMBL/GenBank/DDBJ databases">
        <title>Salinisphaera hydrothermalis C41B8 Genome Sequencing.</title>
        <authorList>
            <person name="Li C."/>
            <person name="Lai Q."/>
            <person name="Shao Z."/>
        </authorList>
    </citation>
    <scope>NUCLEOTIDE SEQUENCE [LARGE SCALE GENOMIC DNA]</scope>
    <source>
        <strain evidence="12 13">C41B8</strain>
    </source>
</reference>
<dbReference type="InterPro" id="IPR002288">
    <property type="entry name" value="DNA_gyrase_B_C"/>
</dbReference>
<dbReference type="PRINTS" id="PR01098">
    <property type="entry name" value="TOPISMRASE4B"/>
</dbReference>
<dbReference type="SUPFAM" id="SSF56719">
    <property type="entry name" value="Type II DNA topoisomerase"/>
    <property type="match status" value="1"/>
</dbReference>
<protein>
    <recommendedName>
        <fullName evidence="10">DNA topoisomerase 4 subunit B</fullName>
        <ecNumber evidence="10">5.6.2.2</ecNumber>
    </recommendedName>
    <alternativeName>
        <fullName evidence="10">Topoisomerase IV subunit B</fullName>
    </alternativeName>
</protein>
<dbReference type="GO" id="GO:0046872">
    <property type="term" value="F:metal ion binding"/>
    <property type="evidence" value="ECO:0007669"/>
    <property type="project" value="UniProtKB-KW"/>
</dbReference>
<keyword evidence="3" id="KW-0479">Metal-binding</keyword>
<dbReference type="GO" id="GO:0003918">
    <property type="term" value="F:DNA topoisomerase type II (double strand cut, ATP-hydrolyzing) activity"/>
    <property type="evidence" value="ECO:0007669"/>
    <property type="project" value="UniProtKB-UniRule"/>
</dbReference>
<dbReference type="PRINTS" id="PR00418">
    <property type="entry name" value="TPI2FAMILY"/>
</dbReference>
<comment type="function">
    <text evidence="10">Topoisomerase IV is essential for chromosome segregation. It relaxes supercoiled DNA. Performs the decatenation events required during the replication of a circular DNA molecule.</text>
</comment>
<dbReference type="CDD" id="cd16928">
    <property type="entry name" value="HATPase_GyrB-like"/>
    <property type="match status" value="1"/>
</dbReference>